<dbReference type="PANTHER" id="PTHR43618:SF8">
    <property type="entry name" value="7ALPHA-HYDROXYSTEROID DEHYDROGENASE"/>
    <property type="match status" value="1"/>
</dbReference>
<dbReference type="InterPro" id="IPR057326">
    <property type="entry name" value="KR_dom"/>
</dbReference>
<organism evidence="5 6">
    <name type="scientific">Abyssibacter profundi</name>
    <dbReference type="NCBI Taxonomy" id="2182787"/>
    <lineage>
        <taxon>Bacteria</taxon>
        <taxon>Pseudomonadati</taxon>
        <taxon>Pseudomonadota</taxon>
        <taxon>Gammaproteobacteria</taxon>
        <taxon>Chromatiales</taxon>
        <taxon>Oceanococcaceae</taxon>
        <taxon>Abyssibacter</taxon>
    </lineage>
</organism>
<dbReference type="InterPro" id="IPR036291">
    <property type="entry name" value="NAD(P)-bd_dom_sf"/>
</dbReference>
<dbReference type="AlphaFoldDB" id="A0A363UNC8"/>
<protein>
    <submittedName>
        <fullName evidence="5">3-oxoacyl-ACP reductase</fullName>
    </submittedName>
</protein>
<keyword evidence="3" id="KW-0560">Oxidoreductase</keyword>
<dbReference type="SMART" id="SM00822">
    <property type="entry name" value="PKS_KR"/>
    <property type="match status" value="1"/>
</dbReference>
<dbReference type="RefSeq" id="WP_109719036.1">
    <property type="nucleotide sequence ID" value="NZ_QEQK01000003.1"/>
</dbReference>
<comment type="caution">
    <text evidence="5">The sequence shown here is derived from an EMBL/GenBank/DDBJ whole genome shotgun (WGS) entry which is preliminary data.</text>
</comment>
<dbReference type="PRINTS" id="PR00080">
    <property type="entry name" value="SDRFAMILY"/>
</dbReference>
<dbReference type="Proteomes" id="UP000251800">
    <property type="component" value="Unassembled WGS sequence"/>
</dbReference>
<evidence type="ECO:0000313" key="5">
    <source>
        <dbReference type="EMBL" id="PWN56956.1"/>
    </source>
</evidence>
<dbReference type="GO" id="GO:0008709">
    <property type="term" value="F:cholate 7-alpha-dehydrogenase (NAD+) activity"/>
    <property type="evidence" value="ECO:0007669"/>
    <property type="project" value="TreeGrafter"/>
</dbReference>
<dbReference type="InterPro" id="IPR002347">
    <property type="entry name" value="SDR_fam"/>
</dbReference>
<dbReference type="OrthoDB" id="9804774at2"/>
<comment type="similarity">
    <text evidence="1">Belongs to the short-chain dehydrogenases/reductases (SDR) family.</text>
</comment>
<proteinExistence type="inferred from homology"/>
<feature type="domain" description="Ketoreductase" evidence="4">
    <location>
        <begin position="11"/>
        <end position="195"/>
    </location>
</feature>
<dbReference type="PRINTS" id="PR00081">
    <property type="entry name" value="GDHRDH"/>
</dbReference>
<dbReference type="InterPro" id="IPR052178">
    <property type="entry name" value="Sec_Metab_Biosynth_SDR"/>
</dbReference>
<dbReference type="Pfam" id="PF13561">
    <property type="entry name" value="adh_short_C2"/>
    <property type="match status" value="1"/>
</dbReference>
<keyword evidence="2" id="KW-0521">NADP</keyword>
<dbReference type="SUPFAM" id="SSF51735">
    <property type="entry name" value="NAD(P)-binding Rossmann-fold domains"/>
    <property type="match status" value="1"/>
</dbReference>
<evidence type="ECO:0000313" key="6">
    <source>
        <dbReference type="Proteomes" id="UP000251800"/>
    </source>
</evidence>
<gene>
    <name evidence="5" type="ORF">DEH80_03175</name>
</gene>
<keyword evidence="6" id="KW-1185">Reference proteome</keyword>
<evidence type="ECO:0000256" key="1">
    <source>
        <dbReference type="ARBA" id="ARBA00006484"/>
    </source>
</evidence>
<dbReference type="FunFam" id="3.40.50.720:FF:000084">
    <property type="entry name" value="Short-chain dehydrogenase reductase"/>
    <property type="match status" value="1"/>
</dbReference>
<reference evidence="5 6" key="1">
    <citation type="submission" date="2018-05" db="EMBL/GenBank/DDBJ databases">
        <title>Abyssibacter profundi OUC007T gen. nov., sp. nov, a marine bacterium isolated from seawater of the Mariana Trench.</title>
        <authorList>
            <person name="Zhou S."/>
        </authorList>
    </citation>
    <scope>NUCLEOTIDE SEQUENCE [LARGE SCALE GENOMIC DNA]</scope>
    <source>
        <strain evidence="5 6">OUC007</strain>
    </source>
</reference>
<dbReference type="GO" id="GO:0005829">
    <property type="term" value="C:cytosol"/>
    <property type="evidence" value="ECO:0007669"/>
    <property type="project" value="TreeGrafter"/>
</dbReference>
<dbReference type="Gene3D" id="3.40.50.720">
    <property type="entry name" value="NAD(P)-binding Rossmann-like Domain"/>
    <property type="match status" value="1"/>
</dbReference>
<dbReference type="PANTHER" id="PTHR43618">
    <property type="entry name" value="7-ALPHA-HYDROXYSTEROID DEHYDROGENASE"/>
    <property type="match status" value="1"/>
</dbReference>
<dbReference type="EMBL" id="QEQK01000003">
    <property type="protein sequence ID" value="PWN56956.1"/>
    <property type="molecule type" value="Genomic_DNA"/>
</dbReference>
<evidence type="ECO:0000256" key="2">
    <source>
        <dbReference type="ARBA" id="ARBA00022857"/>
    </source>
</evidence>
<evidence type="ECO:0000259" key="4">
    <source>
        <dbReference type="SMART" id="SM00822"/>
    </source>
</evidence>
<accession>A0A363UNC8</accession>
<sequence length="258" mass="27515">MLERLFSMQGKICLVTGGSRGLGFSLAQGFLEAGAARVYITARKPEPCEQAARELSRYGECIALPGDMSDMSSIQALVDTVAEQCDQLDVLVNNAGTAWGAPFGQFPESGWDKVMDLNVRSPFFLTQALHALLKQGKSPENTASVVNIGSIAGIVGDPIGAYSYGPSKAAMHQMTRNLAHDLAEHHIRVNAIAPGRFFSKMTESVSQDQATYEAECAEIPLHRWGTADDIAGLGIMLCSRAGAYVTGQIFVVDGGSSL</sequence>
<name>A0A363UNC8_9GAMM</name>
<evidence type="ECO:0000256" key="3">
    <source>
        <dbReference type="ARBA" id="ARBA00023002"/>
    </source>
</evidence>